<dbReference type="Proteomes" id="UP000294796">
    <property type="component" value="Unassembled WGS sequence"/>
</dbReference>
<proteinExistence type="predicted"/>
<keyword evidence="2" id="KW-1185">Reference proteome</keyword>
<dbReference type="EMBL" id="SMTF01000003">
    <property type="protein sequence ID" value="TDK26068.1"/>
    <property type="molecule type" value="Genomic_DNA"/>
</dbReference>
<protein>
    <submittedName>
        <fullName evidence="1">Uncharacterized protein</fullName>
    </submittedName>
</protein>
<dbReference type="RefSeq" id="WP_133321100.1">
    <property type="nucleotide sequence ID" value="NZ_SMTF01000003.1"/>
</dbReference>
<evidence type="ECO:0000313" key="2">
    <source>
        <dbReference type="Proteomes" id="UP000294796"/>
    </source>
</evidence>
<accession>A0A4R5TXZ3</accession>
<gene>
    <name evidence="1" type="ORF">E2F46_05570</name>
</gene>
<evidence type="ECO:0000313" key="1">
    <source>
        <dbReference type="EMBL" id="TDK26068.1"/>
    </source>
</evidence>
<comment type="caution">
    <text evidence="1">The sequence shown here is derived from an EMBL/GenBank/DDBJ whole genome shotgun (WGS) entry which is preliminary data.</text>
</comment>
<dbReference type="PROSITE" id="PS00283">
    <property type="entry name" value="SOYBEAN_KUNITZ"/>
    <property type="match status" value="1"/>
</dbReference>
<reference evidence="1 2" key="1">
    <citation type="submission" date="2019-03" db="EMBL/GenBank/DDBJ databases">
        <title>Luteimonas zhaokaii sp.nov., isolated from the rectal contents of Plateau pika in Yushu, Qinghai Province, China.</title>
        <authorList>
            <person name="Zhang G."/>
        </authorList>
    </citation>
    <scope>NUCLEOTIDE SEQUENCE [LARGE SCALE GENOMIC DNA]</scope>
    <source>
        <strain evidence="1 2">B9</strain>
    </source>
</reference>
<name>A0A4R5TXZ3_9GAMM</name>
<dbReference type="GO" id="GO:0004866">
    <property type="term" value="F:endopeptidase inhibitor activity"/>
    <property type="evidence" value="ECO:0007669"/>
    <property type="project" value="InterPro"/>
</dbReference>
<dbReference type="AlphaFoldDB" id="A0A4R5TXZ3"/>
<organism evidence="1 2">
    <name type="scientific">Luteimonas aestuarii</name>
    <dbReference type="NCBI Taxonomy" id="453837"/>
    <lineage>
        <taxon>Bacteria</taxon>
        <taxon>Pseudomonadati</taxon>
        <taxon>Pseudomonadota</taxon>
        <taxon>Gammaproteobacteria</taxon>
        <taxon>Lysobacterales</taxon>
        <taxon>Lysobacteraceae</taxon>
        <taxon>Luteimonas</taxon>
    </lineage>
</organism>
<dbReference type="InterPro" id="IPR002160">
    <property type="entry name" value="Prot_inh_Kunz-lg"/>
</dbReference>
<sequence length="62" mass="6624">MAQALRDAEGRELHLADGYSLDDGVLSVEGAPLFLFDDPGRLDPDLLDAIASSMPGARVARR</sequence>